<protein>
    <submittedName>
        <fullName evidence="1">Ornithine cyclodeaminase family protein</fullName>
    </submittedName>
</protein>
<organism evidence="1 2">
    <name type="scientific">Virgibacillus xinjiangensis</name>
    <dbReference type="NCBI Taxonomy" id="393090"/>
    <lineage>
        <taxon>Bacteria</taxon>
        <taxon>Bacillati</taxon>
        <taxon>Bacillota</taxon>
        <taxon>Bacilli</taxon>
        <taxon>Bacillales</taxon>
        <taxon>Bacillaceae</taxon>
        <taxon>Virgibacillus</taxon>
    </lineage>
</organism>
<dbReference type="InterPro" id="IPR003462">
    <property type="entry name" value="ODC_Mu_crystall"/>
</dbReference>
<dbReference type="InterPro" id="IPR036291">
    <property type="entry name" value="NAD(P)-bd_dom_sf"/>
</dbReference>
<dbReference type="InterPro" id="IPR023401">
    <property type="entry name" value="ODC_N"/>
</dbReference>
<dbReference type="Proteomes" id="UP001595279">
    <property type="component" value="Unassembled WGS sequence"/>
</dbReference>
<dbReference type="PANTHER" id="PTHR13812">
    <property type="entry name" value="KETIMINE REDUCTASE MU-CRYSTALLIN"/>
    <property type="match status" value="1"/>
</dbReference>
<dbReference type="PANTHER" id="PTHR13812:SF19">
    <property type="entry name" value="KETIMINE REDUCTASE MU-CRYSTALLIN"/>
    <property type="match status" value="1"/>
</dbReference>
<dbReference type="Pfam" id="PF02423">
    <property type="entry name" value="OCD_Mu_crystall"/>
    <property type="match status" value="1"/>
</dbReference>
<dbReference type="SUPFAM" id="SSF51735">
    <property type="entry name" value="NAD(P)-binding Rossmann-fold domains"/>
    <property type="match status" value="1"/>
</dbReference>
<dbReference type="EMBL" id="JBHRSA010000025">
    <property type="protein sequence ID" value="MFC3039816.1"/>
    <property type="molecule type" value="Genomic_DNA"/>
</dbReference>
<comment type="caution">
    <text evidence="1">The sequence shown here is derived from an EMBL/GenBank/DDBJ whole genome shotgun (WGS) entry which is preliminary data.</text>
</comment>
<keyword evidence="2" id="KW-1185">Reference proteome</keyword>
<evidence type="ECO:0000313" key="2">
    <source>
        <dbReference type="Proteomes" id="UP001595279"/>
    </source>
</evidence>
<evidence type="ECO:0000313" key="1">
    <source>
        <dbReference type="EMBL" id="MFC3039816.1"/>
    </source>
</evidence>
<reference evidence="2" key="1">
    <citation type="journal article" date="2019" name="Int. J. Syst. Evol. Microbiol.">
        <title>The Global Catalogue of Microorganisms (GCM) 10K type strain sequencing project: providing services to taxonomists for standard genome sequencing and annotation.</title>
        <authorList>
            <consortium name="The Broad Institute Genomics Platform"/>
            <consortium name="The Broad Institute Genome Sequencing Center for Infectious Disease"/>
            <person name="Wu L."/>
            <person name="Ma J."/>
        </authorList>
    </citation>
    <scope>NUCLEOTIDE SEQUENCE [LARGE SCALE GENOMIC DNA]</scope>
    <source>
        <strain evidence="2">KCTC 13128</strain>
    </source>
</reference>
<dbReference type="RefSeq" id="WP_390269995.1">
    <property type="nucleotide sequence ID" value="NZ_JBHRSA010000025.1"/>
</dbReference>
<proteinExistence type="predicted"/>
<name>A0ABV7CTM9_9BACI</name>
<dbReference type="Gene3D" id="3.40.50.720">
    <property type="entry name" value="NAD(P)-binding Rossmann-like Domain"/>
    <property type="match status" value="1"/>
</dbReference>
<sequence length="329" mass="35844">MLILSGKDIQQHYRMGDAIADVKQGLNSKKGGSITSPHRTVLDVPQHDGSALYMPSADLAQEMASVKVVSIFPQNPAKGKPTTQGVLMLTEAETGEHICMMDASYLTRLRTGALSAIATEKLAREDAKVVGVIGTGAMAFEQVLGMLEVRNISSLKLYNRTKEKAEAFKKKLQDFGVEVDMDVCDHSEDVLAEADILCCATRSKEPVFNGDLLKEGTHVNGVGSFLPSMREVDQATIRRAEKIVVDDLAGVKDEAGELIHADADEQFNWDFSSIDAELSDLGEDDRPLRESKEGITFFKSVGAAYFDLVVAIGIYKKLKDMDIGVEAEL</sequence>
<dbReference type="Gene3D" id="3.30.1780.10">
    <property type="entry name" value="ornithine cyclodeaminase, domain 1"/>
    <property type="match status" value="1"/>
</dbReference>
<gene>
    <name evidence="1" type="ORF">ACFOGI_06090</name>
</gene>
<dbReference type="PIRSF" id="PIRSF001439">
    <property type="entry name" value="CryM"/>
    <property type="match status" value="1"/>
</dbReference>
<accession>A0ABV7CTM9</accession>